<evidence type="ECO:0000259" key="3">
    <source>
        <dbReference type="Pfam" id="PF16344"/>
    </source>
</evidence>
<keyword evidence="1" id="KW-0812">Transmembrane</keyword>
<keyword evidence="5" id="KW-1185">Reference proteome</keyword>
<dbReference type="PIRSF" id="PIRSF018266">
    <property type="entry name" value="FecR"/>
    <property type="match status" value="1"/>
</dbReference>
<proteinExistence type="predicted"/>
<dbReference type="Proteomes" id="UP000249819">
    <property type="component" value="Unassembled WGS sequence"/>
</dbReference>
<dbReference type="EMBL" id="QLMA01000012">
    <property type="protein sequence ID" value="RAJ73711.1"/>
    <property type="molecule type" value="Genomic_DNA"/>
</dbReference>
<feature type="domain" description="FecR protein" evidence="2">
    <location>
        <begin position="111"/>
        <end position="204"/>
    </location>
</feature>
<evidence type="ECO:0000313" key="5">
    <source>
        <dbReference type="Proteomes" id="UP000249819"/>
    </source>
</evidence>
<feature type="transmembrane region" description="Helical" evidence="1">
    <location>
        <begin position="76"/>
        <end position="96"/>
    </location>
</feature>
<dbReference type="InterPro" id="IPR006860">
    <property type="entry name" value="FecR"/>
</dbReference>
<sequence>MQEDNIIQRIDSYLSGQATPEEEKALQQWFDELHMPPVDDSMEDKVQLGERMYTAISDKLGLTPAVKKLYVKRSTWWKLAASVLSAAIVTAGGLLYKNRMPQRTPVAKLIDVYTRKGQLTKIILTDSSIVWLNANSHFRYPEQFGTDRTVYLQGEAYFDIRQDPAHPFTIESNGYRTQVLGTTFSIRSYPAPNVYRVTVATGKVMVCRTQDSSRLAVLTANQEFRFNGNDSTELVRSVHAASLLAWKEGKLTFEKDQLSEVLVSLENRYGQRLVLQSKHKATMEISGTFDRNQSLNDVLHILSKVYGLRQKKQTDGTICII</sequence>
<protein>
    <submittedName>
        <fullName evidence="4">Ferric-dicitrate binding protein FerR (Iron transport regulator)</fullName>
    </submittedName>
</protein>
<dbReference type="OrthoDB" id="697544at2"/>
<keyword evidence="1" id="KW-1133">Transmembrane helix</keyword>
<dbReference type="RefSeq" id="WP_111595347.1">
    <property type="nucleotide sequence ID" value="NZ_QLMA01000012.1"/>
</dbReference>
<keyword evidence="1" id="KW-0472">Membrane</keyword>
<comment type="caution">
    <text evidence="4">The sequence shown here is derived from an EMBL/GenBank/DDBJ whole genome shotgun (WGS) entry which is preliminary data.</text>
</comment>
<dbReference type="Pfam" id="PF16344">
    <property type="entry name" value="FecR_C"/>
    <property type="match status" value="1"/>
</dbReference>
<evidence type="ECO:0000256" key="1">
    <source>
        <dbReference type="SAM" id="Phobius"/>
    </source>
</evidence>
<feature type="domain" description="Protein FecR C-terminal" evidence="3">
    <location>
        <begin position="250"/>
        <end position="318"/>
    </location>
</feature>
<evidence type="ECO:0000313" key="4">
    <source>
        <dbReference type="EMBL" id="RAJ73711.1"/>
    </source>
</evidence>
<organism evidence="4 5">
    <name type="scientific">Chitinophaga dinghuensis</name>
    <dbReference type="NCBI Taxonomy" id="1539050"/>
    <lineage>
        <taxon>Bacteria</taxon>
        <taxon>Pseudomonadati</taxon>
        <taxon>Bacteroidota</taxon>
        <taxon>Chitinophagia</taxon>
        <taxon>Chitinophagales</taxon>
        <taxon>Chitinophagaceae</taxon>
        <taxon>Chitinophaga</taxon>
    </lineage>
</organism>
<dbReference type="Gene3D" id="3.55.50.30">
    <property type="match status" value="1"/>
</dbReference>
<dbReference type="PANTHER" id="PTHR30273:SF2">
    <property type="entry name" value="PROTEIN FECR"/>
    <property type="match status" value="1"/>
</dbReference>
<name>A0A327VLH9_9BACT</name>
<dbReference type="PANTHER" id="PTHR30273">
    <property type="entry name" value="PERIPLASMIC SIGNAL SENSOR AND SIGMA FACTOR ACTIVATOR FECR-RELATED"/>
    <property type="match status" value="1"/>
</dbReference>
<gene>
    <name evidence="4" type="ORF">CLV59_11252</name>
</gene>
<evidence type="ECO:0000259" key="2">
    <source>
        <dbReference type="Pfam" id="PF04773"/>
    </source>
</evidence>
<dbReference type="AlphaFoldDB" id="A0A327VLH9"/>
<dbReference type="InterPro" id="IPR012373">
    <property type="entry name" value="Ferrdict_sens_TM"/>
</dbReference>
<accession>A0A327VLH9</accession>
<dbReference type="GO" id="GO:0016989">
    <property type="term" value="F:sigma factor antagonist activity"/>
    <property type="evidence" value="ECO:0007669"/>
    <property type="project" value="TreeGrafter"/>
</dbReference>
<dbReference type="Gene3D" id="2.60.120.1440">
    <property type="match status" value="1"/>
</dbReference>
<dbReference type="Pfam" id="PF04773">
    <property type="entry name" value="FecR"/>
    <property type="match status" value="1"/>
</dbReference>
<dbReference type="InterPro" id="IPR032508">
    <property type="entry name" value="FecR_C"/>
</dbReference>
<reference evidence="4 5" key="1">
    <citation type="submission" date="2018-06" db="EMBL/GenBank/DDBJ databases">
        <title>Genomic Encyclopedia of Archaeal and Bacterial Type Strains, Phase II (KMG-II): from individual species to whole genera.</title>
        <authorList>
            <person name="Goeker M."/>
        </authorList>
    </citation>
    <scope>NUCLEOTIDE SEQUENCE [LARGE SCALE GENOMIC DNA]</scope>
    <source>
        <strain evidence="4 5">DSM 29821</strain>
    </source>
</reference>